<keyword evidence="1" id="KW-1133">Transmembrane helix</keyword>
<accession>A0A7S3H0G4</accession>
<dbReference type="InterPro" id="IPR038781">
    <property type="entry name" value="C365.16-ike"/>
</dbReference>
<dbReference type="GO" id="GO:0005739">
    <property type="term" value="C:mitochondrion"/>
    <property type="evidence" value="ECO:0007669"/>
    <property type="project" value="TreeGrafter"/>
</dbReference>
<evidence type="ECO:0000313" key="2">
    <source>
        <dbReference type="EMBL" id="CAE0281637.1"/>
    </source>
</evidence>
<evidence type="ECO:0000256" key="1">
    <source>
        <dbReference type="SAM" id="Phobius"/>
    </source>
</evidence>
<gene>
    <name evidence="2" type="ORF">SELO1098_LOCUS10471</name>
</gene>
<keyword evidence="1" id="KW-0812">Transmembrane</keyword>
<protein>
    <submittedName>
        <fullName evidence="2">Uncharacterized protein</fullName>
    </submittedName>
</protein>
<keyword evidence="1" id="KW-0472">Membrane</keyword>
<dbReference type="EMBL" id="HBIC01020961">
    <property type="protein sequence ID" value="CAE0281637.1"/>
    <property type="molecule type" value="Transcribed_RNA"/>
</dbReference>
<sequence>MTSKDEPAPFRYRLAVETFSAVVSAFLVAPMIAIVDQAVVSNASGLKKLVPALIDGTKTLIVKPHVFLRQPAFLTCWGVYASIYTIANNISAICERTETDPFYWKFFVTSLVSVNLNIAKDRYFARLFGIGAPKPMAYSSMACFGARNGMTILAAFSMPPHVSKILQSDFHVPQQRADKLTQLVIPVTMQIFNTPLHLLGYDIYNREHVSMKERISFIRREFSKTLIARIGHIFPAYGLGGVFNEHLRATGAAYVETWHKGSMATTNNTKTGSKSGLIVLAEGNKDQHR</sequence>
<proteinExistence type="predicted"/>
<organism evidence="2">
    <name type="scientific">Spumella elongata</name>
    <dbReference type="NCBI Taxonomy" id="89044"/>
    <lineage>
        <taxon>Eukaryota</taxon>
        <taxon>Sar</taxon>
        <taxon>Stramenopiles</taxon>
        <taxon>Ochrophyta</taxon>
        <taxon>Chrysophyceae</taxon>
        <taxon>Chromulinales</taxon>
        <taxon>Chromulinaceae</taxon>
        <taxon>Spumella</taxon>
    </lineage>
</organism>
<feature type="transmembrane region" description="Helical" evidence="1">
    <location>
        <begin position="12"/>
        <end position="35"/>
    </location>
</feature>
<dbReference type="AlphaFoldDB" id="A0A7S3H0G4"/>
<name>A0A7S3H0G4_9STRA</name>
<reference evidence="2" key="1">
    <citation type="submission" date="2021-01" db="EMBL/GenBank/DDBJ databases">
        <authorList>
            <person name="Corre E."/>
            <person name="Pelletier E."/>
            <person name="Niang G."/>
            <person name="Scheremetjew M."/>
            <person name="Finn R."/>
            <person name="Kale V."/>
            <person name="Holt S."/>
            <person name="Cochrane G."/>
            <person name="Meng A."/>
            <person name="Brown T."/>
            <person name="Cohen L."/>
        </authorList>
    </citation>
    <scope>NUCLEOTIDE SEQUENCE</scope>
    <source>
        <strain evidence="2">CCAP 955/1</strain>
    </source>
</reference>
<dbReference type="PANTHER" id="PTHR37845">
    <property type="entry name" value="SEQUENCE ORPHAN"/>
    <property type="match status" value="1"/>
</dbReference>
<dbReference type="PANTHER" id="PTHR37845:SF1">
    <property type="entry name" value="SEQUENCE ORPHAN"/>
    <property type="match status" value="1"/>
</dbReference>